<keyword evidence="1" id="KW-0547">Nucleotide-binding</keyword>
<evidence type="ECO:0000259" key="6">
    <source>
        <dbReference type="PROSITE" id="PS51192"/>
    </source>
</evidence>
<dbReference type="InterPro" id="IPR027417">
    <property type="entry name" value="P-loop_NTPase"/>
</dbReference>
<feature type="domain" description="Helicase ATP-binding" evidence="6">
    <location>
        <begin position="89"/>
        <end position="252"/>
    </location>
</feature>
<name>A0ABW3WB09_9RHOO</name>
<dbReference type="EC" id="3.6.4.13" evidence="8"/>
<evidence type="ECO:0000256" key="4">
    <source>
        <dbReference type="ARBA" id="ARBA00022840"/>
    </source>
</evidence>
<feature type="region of interest" description="Disordered" evidence="5">
    <location>
        <begin position="552"/>
        <end position="573"/>
    </location>
</feature>
<keyword evidence="9" id="KW-1185">Reference proteome</keyword>
<dbReference type="PANTHER" id="PTHR18934">
    <property type="entry name" value="ATP-DEPENDENT RNA HELICASE"/>
    <property type="match status" value="1"/>
</dbReference>
<dbReference type="RefSeq" id="WP_277833880.1">
    <property type="nucleotide sequence ID" value="NZ_JARQZE010000010.1"/>
</dbReference>
<comment type="caution">
    <text evidence="8">The sequence shown here is derived from an EMBL/GenBank/DDBJ whole genome shotgun (WGS) entry which is preliminary data.</text>
</comment>
<dbReference type="Pfam" id="PF07717">
    <property type="entry name" value="OB_NTP_bind"/>
    <property type="match status" value="1"/>
</dbReference>
<dbReference type="GO" id="GO:0016787">
    <property type="term" value="F:hydrolase activity"/>
    <property type="evidence" value="ECO:0007669"/>
    <property type="project" value="UniProtKB-KW"/>
</dbReference>
<accession>A0ABW3WB09</accession>
<dbReference type="NCBIfam" id="TIGR01967">
    <property type="entry name" value="DEAH_box_HrpA"/>
    <property type="match status" value="1"/>
</dbReference>
<feature type="region of interest" description="Disordered" evidence="5">
    <location>
        <begin position="1074"/>
        <end position="1116"/>
    </location>
</feature>
<dbReference type="SMART" id="SM00382">
    <property type="entry name" value="AAA"/>
    <property type="match status" value="1"/>
</dbReference>
<evidence type="ECO:0000259" key="7">
    <source>
        <dbReference type="PROSITE" id="PS51194"/>
    </source>
</evidence>
<proteinExistence type="predicted"/>
<keyword evidence="2 8" id="KW-0378">Hydrolase</keyword>
<dbReference type="Gene3D" id="3.40.50.300">
    <property type="entry name" value="P-loop containing nucleotide triphosphate hydrolases"/>
    <property type="match status" value="2"/>
</dbReference>
<dbReference type="InterPro" id="IPR024590">
    <property type="entry name" value="HrpA_C"/>
</dbReference>
<keyword evidence="3 8" id="KW-0347">Helicase</keyword>
<feature type="compositionally biased region" description="Basic and acidic residues" evidence="5">
    <location>
        <begin position="1"/>
        <end position="12"/>
    </location>
</feature>
<dbReference type="SMART" id="SM00847">
    <property type="entry name" value="HA2"/>
    <property type="match status" value="1"/>
</dbReference>
<evidence type="ECO:0000313" key="8">
    <source>
        <dbReference type="EMBL" id="MFD1263010.1"/>
    </source>
</evidence>
<feature type="domain" description="Helicase C-terminal" evidence="7">
    <location>
        <begin position="298"/>
        <end position="469"/>
    </location>
</feature>
<organism evidence="8 9">
    <name type="scientific">Thauera mechernichensis</name>
    <dbReference type="NCBI Taxonomy" id="82788"/>
    <lineage>
        <taxon>Bacteria</taxon>
        <taxon>Pseudomonadati</taxon>
        <taxon>Pseudomonadota</taxon>
        <taxon>Betaproteobacteria</taxon>
        <taxon>Rhodocyclales</taxon>
        <taxon>Zoogloeaceae</taxon>
        <taxon>Thauera</taxon>
    </lineage>
</organism>
<dbReference type="GO" id="GO:0003724">
    <property type="term" value="F:RNA helicase activity"/>
    <property type="evidence" value="ECO:0007669"/>
    <property type="project" value="UniProtKB-EC"/>
</dbReference>
<dbReference type="Proteomes" id="UP001597158">
    <property type="component" value="Unassembled WGS sequence"/>
</dbReference>
<protein>
    <submittedName>
        <fullName evidence="8">ATP-dependent RNA helicase HrpA</fullName>
        <ecNumber evidence="8">3.6.4.13</ecNumber>
    </submittedName>
</protein>
<dbReference type="InterPro" id="IPR001650">
    <property type="entry name" value="Helicase_C-like"/>
</dbReference>
<gene>
    <name evidence="8" type="primary">hrpA</name>
    <name evidence="8" type="ORF">ACFQ4M_05395</name>
</gene>
<dbReference type="Pfam" id="PF00271">
    <property type="entry name" value="Helicase_C"/>
    <property type="match status" value="1"/>
</dbReference>
<dbReference type="SUPFAM" id="SSF52540">
    <property type="entry name" value="P-loop containing nucleoside triphosphate hydrolases"/>
    <property type="match status" value="1"/>
</dbReference>
<dbReference type="InterPro" id="IPR007502">
    <property type="entry name" value="Helicase-assoc_dom"/>
</dbReference>
<evidence type="ECO:0000313" key="9">
    <source>
        <dbReference type="Proteomes" id="UP001597158"/>
    </source>
</evidence>
<sequence>MRAEQRGARRPADTPNFDDCLSADRPRLRRLARDLSRAPRAAEQHARLQADLETLLVRSRAAYAARRAALPTPDFPPELPVSARRDEIAAALAAHQVIIVCGETGSGKTTQLPKIALTLGRGVAGLIGHTQPRRIAARATASRIAQELRSPLGEVVGYKIRFTDRSSERSHIKLMTDGILLAETQTDPLLAAYDTLIIDEAHERSLNIDFLLGYLKTLLPRRPDLKVVVTSATLDAERFATHFADAAGRPAPVIEVSGRLYPIEMRYRPVESEELDPAAAARTAAAKGDKSKDKGRDLMDALVDAVDEAQRCGPGDVLVFLPGEREIREAAEALRKAHHLPGTEILPLFARQSAQEQARVFSPSSGRRVVLSTNVAETSLTVPGIRYVVDTGLARIKRYSPRNKVEQLQVEKVAQSAAKQRAGRCGRVMDGICFRLYDEDDFNRRPAHTDPEILRSSLAGVILRMKALKLGAVEDFPFIDAPGSRLIGDGYALLAELGAVSDDDERKLTPIGIELARLPLDPRIGRMILAARDRGALAELLVIAAALSVQDPRERPQDSPGAADQAHARFRGGEQDQKSEFLWYWHLWKAWDEVQRHESSSKQKAWCKKHFLNYMRMREWRDVFSQLHTLCAEHGWKDNAQPANYEAIHKALLAGLLGNIGCKVDEGEHATKGPQAGSYLGARGIKFWPHPGSSLAKKAGKWIMAAEQVETSRLFGRCIARIEPEWVEEVGGHLLKRQVFEPHWSKASGAVRAWERGTLYGLVIYPRRGVAYRDIDPALCRELLIREGLVQGEVAEGAARAMAFLSHNQRLVTEIERLEHKSRRPDVLVDEALIEAFYDSKIPADVCDVASLETWRKKAEKSEPRLLHLSREQLMRHEAEGVTTDRFPPVLEVLGQKLKLTYLHQPGEADDGVTLTVPLAMLNQVPTNRCEWLVPGLLEEKVAALMKTVPQKHRHRLQPVAESATAFMAACEAGEFDTDEPLLKMLQRFVEERVQLKLPLESFRTENLKPHCFMNFRVIDEHGRVMGQSRNLMDLRARFREQVAARFSAANIGGALAGALSAAGVAGAPASVRADRAGGGQSGPNASHAASGRGAQAGRAVRGRDGATAEAAGLDNEAPALPAKTLSGFTTWSFGPLPELLEIRVAGREVIGFPALHDDGDSVSLRPYDTPEEAARVHRRGLARLFALNLKDQVRAVERLPGLRELALQYMSFGTEAELKARLVDATLSRCCLLEPLPTEAGAFAQRCAEAKTRVSLVAQEFVRLAGQLLVEHAGLQKRLSGLKTFPEVVADIQAQLGGLLPKDFLVAFEWERLAHFPRYLKGASVRLDKLRNNPTRDTQAMAEWRQLAQAWERERLARRRAGVEDPALEEFRWLLEELRVGLYAQELRTPMPVSVKRLQKIWESRPR</sequence>
<dbReference type="InterPro" id="IPR011709">
    <property type="entry name" value="DEAD-box_helicase_OB_fold"/>
</dbReference>
<dbReference type="EMBL" id="JBHTMC010000010">
    <property type="protein sequence ID" value="MFD1263010.1"/>
    <property type="molecule type" value="Genomic_DNA"/>
</dbReference>
<reference evidence="9" key="1">
    <citation type="journal article" date="2019" name="Int. J. Syst. Evol. Microbiol.">
        <title>The Global Catalogue of Microorganisms (GCM) 10K type strain sequencing project: providing services to taxonomists for standard genome sequencing and annotation.</title>
        <authorList>
            <consortium name="The Broad Institute Genomics Platform"/>
            <consortium name="The Broad Institute Genome Sequencing Center for Infectious Disease"/>
            <person name="Wu L."/>
            <person name="Ma J."/>
        </authorList>
    </citation>
    <scope>NUCLEOTIDE SEQUENCE [LARGE SCALE GENOMIC DNA]</scope>
    <source>
        <strain evidence="9">CCUG 48884</strain>
    </source>
</reference>
<evidence type="ECO:0000256" key="2">
    <source>
        <dbReference type="ARBA" id="ARBA00022801"/>
    </source>
</evidence>
<dbReference type="InterPro" id="IPR010222">
    <property type="entry name" value="RNA_helicase_HrpA"/>
</dbReference>
<evidence type="ECO:0000256" key="1">
    <source>
        <dbReference type="ARBA" id="ARBA00022741"/>
    </source>
</evidence>
<feature type="compositionally biased region" description="Low complexity" evidence="5">
    <location>
        <begin position="1089"/>
        <end position="1100"/>
    </location>
</feature>
<dbReference type="Gene3D" id="1.20.120.1080">
    <property type="match status" value="1"/>
</dbReference>
<dbReference type="SMART" id="SM00487">
    <property type="entry name" value="DEXDc"/>
    <property type="match status" value="1"/>
</dbReference>
<dbReference type="InterPro" id="IPR003593">
    <property type="entry name" value="AAA+_ATPase"/>
</dbReference>
<keyword evidence="4" id="KW-0067">ATP-binding</keyword>
<dbReference type="Pfam" id="PF00270">
    <property type="entry name" value="DEAD"/>
    <property type="match status" value="1"/>
</dbReference>
<feature type="region of interest" description="Disordered" evidence="5">
    <location>
        <begin position="1"/>
        <end position="21"/>
    </location>
</feature>
<dbReference type="PROSITE" id="PS51194">
    <property type="entry name" value="HELICASE_CTER"/>
    <property type="match status" value="1"/>
</dbReference>
<dbReference type="InterPro" id="IPR011545">
    <property type="entry name" value="DEAD/DEAH_box_helicase_dom"/>
</dbReference>
<evidence type="ECO:0000256" key="3">
    <source>
        <dbReference type="ARBA" id="ARBA00022806"/>
    </source>
</evidence>
<dbReference type="Pfam" id="PF21010">
    <property type="entry name" value="HA2_C"/>
    <property type="match status" value="1"/>
</dbReference>
<evidence type="ECO:0000256" key="5">
    <source>
        <dbReference type="SAM" id="MobiDB-lite"/>
    </source>
</evidence>
<dbReference type="PROSITE" id="PS51192">
    <property type="entry name" value="HELICASE_ATP_BIND_1"/>
    <property type="match status" value="1"/>
</dbReference>
<dbReference type="CDD" id="cd18791">
    <property type="entry name" value="SF2_C_RHA"/>
    <property type="match status" value="1"/>
</dbReference>
<dbReference type="SMART" id="SM00490">
    <property type="entry name" value="HELICc"/>
    <property type="match status" value="1"/>
</dbReference>
<dbReference type="Pfam" id="PF11898">
    <property type="entry name" value="DUF3418"/>
    <property type="match status" value="1"/>
</dbReference>
<dbReference type="InterPro" id="IPR014001">
    <property type="entry name" value="Helicase_ATP-bd"/>
</dbReference>
<dbReference type="PANTHER" id="PTHR18934:SF99">
    <property type="entry name" value="ATP-DEPENDENT RNA HELICASE DHX37-RELATED"/>
    <property type="match status" value="1"/>
</dbReference>